<proteinExistence type="predicted"/>
<name>A0A2V1DNR2_9PLEO</name>
<accession>A0A2V1DNR2</accession>
<feature type="compositionally biased region" description="Basic and acidic residues" evidence="1">
    <location>
        <begin position="1"/>
        <end position="13"/>
    </location>
</feature>
<reference evidence="2 3" key="1">
    <citation type="journal article" date="2018" name="Sci. Rep.">
        <title>Comparative genomics provides insights into the lifestyle and reveals functional heterogeneity of dark septate endophytic fungi.</title>
        <authorList>
            <person name="Knapp D.G."/>
            <person name="Nemeth J.B."/>
            <person name="Barry K."/>
            <person name="Hainaut M."/>
            <person name="Henrissat B."/>
            <person name="Johnson J."/>
            <person name="Kuo A."/>
            <person name="Lim J.H.P."/>
            <person name="Lipzen A."/>
            <person name="Nolan M."/>
            <person name="Ohm R.A."/>
            <person name="Tamas L."/>
            <person name="Grigoriev I.V."/>
            <person name="Spatafora J.W."/>
            <person name="Nagy L.G."/>
            <person name="Kovacs G.M."/>
        </authorList>
    </citation>
    <scope>NUCLEOTIDE SEQUENCE [LARGE SCALE GENOMIC DNA]</scope>
    <source>
        <strain evidence="2 3">DSE2036</strain>
    </source>
</reference>
<dbReference type="AlphaFoldDB" id="A0A2V1DNR2"/>
<dbReference type="Proteomes" id="UP000244855">
    <property type="component" value="Unassembled WGS sequence"/>
</dbReference>
<evidence type="ECO:0000313" key="3">
    <source>
        <dbReference type="Proteomes" id="UP000244855"/>
    </source>
</evidence>
<keyword evidence="3" id="KW-1185">Reference proteome</keyword>
<organism evidence="2 3">
    <name type="scientific">Periconia macrospinosa</name>
    <dbReference type="NCBI Taxonomy" id="97972"/>
    <lineage>
        <taxon>Eukaryota</taxon>
        <taxon>Fungi</taxon>
        <taxon>Dikarya</taxon>
        <taxon>Ascomycota</taxon>
        <taxon>Pezizomycotina</taxon>
        <taxon>Dothideomycetes</taxon>
        <taxon>Pleosporomycetidae</taxon>
        <taxon>Pleosporales</taxon>
        <taxon>Massarineae</taxon>
        <taxon>Periconiaceae</taxon>
        <taxon>Periconia</taxon>
    </lineage>
</organism>
<sequence length="310" mass="35725">MQADDVPDRETRAGRQRRLRGAIPEPANNVNWPGAGARDMRNAIQSINQSSGFSKLDARGQEINDTPINHVQIHGSEVAGRDIAHLFQQDQHFQATNWAFERDAMSYAREFIRHASRTVGAGAGHPLQPVNANTNELSRCRIYATMIAFYNQANPMMGHRYSYAVARHRFRPSERILLVYCVGTNRTVGTAWGVRTANNSRYDPVRSELMDQLVEDFNITHVYLSNKLFPELQQLPNLCGRHTLHFLQLLKENGHNGFDEKASWVRKMGLREMKWNMRRRDPISGRWVNVKQYRNMRRCQAYIVTVSFTN</sequence>
<feature type="region of interest" description="Disordered" evidence="1">
    <location>
        <begin position="1"/>
        <end position="30"/>
    </location>
</feature>
<evidence type="ECO:0000256" key="1">
    <source>
        <dbReference type="SAM" id="MobiDB-lite"/>
    </source>
</evidence>
<dbReference type="OrthoDB" id="10626999at2759"/>
<evidence type="ECO:0000313" key="2">
    <source>
        <dbReference type="EMBL" id="PVH99852.1"/>
    </source>
</evidence>
<protein>
    <submittedName>
        <fullName evidence="2">Uncharacterized protein</fullName>
    </submittedName>
</protein>
<dbReference type="EMBL" id="KZ805384">
    <property type="protein sequence ID" value="PVH99852.1"/>
    <property type="molecule type" value="Genomic_DNA"/>
</dbReference>
<gene>
    <name evidence="2" type="ORF">DM02DRAFT_629067</name>
</gene>